<dbReference type="OrthoDB" id="4753178at2"/>
<gene>
    <name evidence="1" type="ORF">MCNS_16380</name>
</gene>
<organism evidence="1 2">
    <name type="scientific">Mycobacterium conspicuum</name>
    <dbReference type="NCBI Taxonomy" id="44010"/>
    <lineage>
        <taxon>Bacteria</taxon>
        <taxon>Bacillati</taxon>
        <taxon>Actinomycetota</taxon>
        <taxon>Actinomycetes</taxon>
        <taxon>Mycobacteriales</taxon>
        <taxon>Mycobacteriaceae</taxon>
        <taxon>Mycobacterium</taxon>
    </lineage>
</organism>
<evidence type="ECO:0000313" key="2">
    <source>
        <dbReference type="Proteomes" id="UP000467385"/>
    </source>
</evidence>
<keyword evidence="2" id="KW-1185">Reference proteome</keyword>
<name>A0A1X1ST84_9MYCO</name>
<accession>A0A1X1ST84</accession>
<dbReference type="AlphaFoldDB" id="A0A1X1ST84"/>
<evidence type="ECO:0000313" key="1">
    <source>
        <dbReference type="EMBL" id="BBZ38575.1"/>
    </source>
</evidence>
<dbReference type="RefSeq" id="WP_085235977.1">
    <property type="nucleotide sequence ID" value="NZ_AP022613.1"/>
</dbReference>
<sequence length="95" mass="10727">MTERRIEPEPDRDANDLAGVVDEYRRRRAPKDIVPQEIPADSQPLPVGPAEVTHTEVLTDYETGVPVAVDQFTNTDWVAEPVTPESLRKRGIHLR</sequence>
<proteinExistence type="predicted"/>
<dbReference type="STRING" id="44010.AWC00_26660"/>
<dbReference type="Proteomes" id="UP000467385">
    <property type="component" value="Chromosome"/>
</dbReference>
<dbReference type="EMBL" id="AP022613">
    <property type="protein sequence ID" value="BBZ38575.1"/>
    <property type="molecule type" value="Genomic_DNA"/>
</dbReference>
<reference evidence="1 2" key="1">
    <citation type="journal article" date="2019" name="Emerg. Microbes Infect.">
        <title>Comprehensive subspecies identification of 175 nontuberculous mycobacteria species based on 7547 genomic profiles.</title>
        <authorList>
            <person name="Matsumoto Y."/>
            <person name="Kinjo T."/>
            <person name="Motooka D."/>
            <person name="Nabeya D."/>
            <person name="Jung N."/>
            <person name="Uechi K."/>
            <person name="Horii T."/>
            <person name="Iida T."/>
            <person name="Fujita J."/>
            <person name="Nakamura S."/>
        </authorList>
    </citation>
    <scope>NUCLEOTIDE SEQUENCE [LARGE SCALE GENOMIC DNA]</scope>
    <source>
        <strain evidence="1 2">JCM 14738</strain>
    </source>
</reference>
<protein>
    <submittedName>
        <fullName evidence="1">Uncharacterized protein</fullName>
    </submittedName>
</protein>